<protein>
    <submittedName>
        <fullName evidence="2">Putative sterol carrier protein-2</fullName>
    </submittedName>
</protein>
<accession>A0A1Q3FRQ7</accession>
<organism evidence="2">
    <name type="scientific">Culex tarsalis</name>
    <name type="common">Encephalitis mosquito</name>
    <dbReference type="NCBI Taxonomy" id="7177"/>
    <lineage>
        <taxon>Eukaryota</taxon>
        <taxon>Metazoa</taxon>
        <taxon>Ecdysozoa</taxon>
        <taxon>Arthropoda</taxon>
        <taxon>Hexapoda</taxon>
        <taxon>Insecta</taxon>
        <taxon>Pterygota</taxon>
        <taxon>Neoptera</taxon>
        <taxon>Endopterygota</taxon>
        <taxon>Diptera</taxon>
        <taxon>Nematocera</taxon>
        <taxon>Culicoidea</taxon>
        <taxon>Culicidae</taxon>
        <taxon>Culicinae</taxon>
        <taxon>Culicini</taxon>
        <taxon>Culex</taxon>
        <taxon>Culex</taxon>
    </lineage>
</organism>
<name>A0A1Q3FRQ7_CULTA</name>
<dbReference type="EMBL" id="GFDL01004932">
    <property type="protein sequence ID" value="JAV30113.1"/>
    <property type="molecule type" value="Transcribed_RNA"/>
</dbReference>
<dbReference type="InterPro" id="IPR003033">
    <property type="entry name" value="SCP2_sterol-bd_dom"/>
</dbReference>
<dbReference type="SUPFAM" id="SSF55718">
    <property type="entry name" value="SCP-like"/>
    <property type="match status" value="1"/>
</dbReference>
<dbReference type="AlphaFoldDB" id="A0A1Q3FRQ7"/>
<dbReference type="PANTHER" id="PTHR10094:SF32">
    <property type="entry name" value="EUCALYPTUS, ISOFORM B"/>
    <property type="match status" value="1"/>
</dbReference>
<dbReference type="Pfam" id="PF02036">
    <property type="entry name" value="SCP2"/>
    <property type="match status" value="1"/>
</dbReference>
<evidence type="ECO:0000313" key="2">
    <source>
        <dbReference type="EMBL" id="JAV30113.1"/>
    </source>
</evidence>
<reference evidence="2" key="1">
    <citation type="submission" date="2017-01" db="EMBL/GenBank/DDBJ databases">
        <title>A deep insight into the sialotranscriptome of adult male and female Cluex tarsalis mosquitoes.</title>
        <authorList>
            <person name="Ribeiro J.M."/>
            <person name="Moreira F."/>
            <person name="Bernard K.A."/>
            <person name="Calvo E."/>
        </authorList>
    </citation>
    <scope>NUCLEOTIDE SEQUENCE</scope>
    <source>
        <strain evidence="2">Kern County</strain>
        <tissue evidence="2">Salivary glands</tissue>
    </source>
</reference>
<dbReference type="GO" id="GO:0005829">
    <property type="term" value="C:cytosol"/>
    <property type="evidence" value="ECO:0007669"/>
    <property type="project" value="TreeGrafter"/>
</dbReference>
<dbReference type="PANTHER" id="PTHR10094">
    <property type="entry name" value="STEROL CARRIER PROTEIN 2 SCP-2 FAMILY PROTEIN"/>
    <property type="match status" value="1"/>
</dbReference>
<dbReference type="Gene3D" id="3.30.1050.10">
    <property type="entry name" value="SCP2 sterol-binding domain"/>
    <property type="match status" value="1"/>
</dbReference>
<proteinExistence type="predicted"/>
<evidence type="ECO:0000259" key="1">
    <source>
        <dbReference type="Pfam" id="PF02036"/>
    </source>
</evidence>
<dbReference type="InterPro" id="IPR036527">
    <property type="entry name" value="SCP2_sterol-bd_dom_sf"/>
</dbReference>
<sequence>MDQVIERIKARVAAVDPNGPRKVLGVFQLDVNTGAGIEQWTVDLKQLKVEKGPAASPDVTVVLALEDLVAISGKTLTIGDGLKQGKIQVSGDAALAAKLAEVI</sequence>
<feature type="domain" description="SCP2" evidence="1">
    <location>
        <begin position="15"/>
        <end position="102"/>
    </location>
</feature>